<proteinExistence type="predicted"/>
<protein>
    <submittedName>
        <fullName evidence="2">Uncharacterized protein</fullName>
    </submittedName>
</protein>
<feature type="compositionally biased region" description="Basic and acidic residues" evidence="1">
    <location>
        <begin position="7"/>
        <end position="32"/>
    </location>
</feature>
<feature type="compositionally biased region" description="Basic residues" evidence="1">
    <location>
        <begin position="113"/>
        <end position="122"/>
    </location>
</feature>
<keyword evidence="3" id="KW-1185">Reference proteome</keyword>
<dbReference type="Proteomes" id="UP001341840">
    <property type="component" value="Unassembled WGS sequence"/>
</dbReference>
<accession>A0ABU6TK44</accession>
<evidence type="ECO:0000313" key="3">
    <source>
        <dbReference type="Proteomes" id="UP001341840"/>
    </source>
</evidence>
<feature type="compositionally biased region" description="Basic and acidic residues" evidence="1">
    <location>
        <begin position="181"/>
        <end position="193"/>
    </location>
</feature>
<reference evidence="2 3" key="1">
    <citation type="journal article" date="2023" name="Plants (Basel)">
        <title>Bridging the Gap: Combining Genomics and Transcriptomics Approaches to Understand Stylosanthes scabra, an Orphan Legume from the Brazilian Caatinga.</title>
        <authorList>
            <person name="Ferreira-Neto J.R.C."/>
            <person name="da Silva M.D."/>
            <person name="Binneck E."/>
            <person name="de Melo N.F."/>
            <person name="da Silva R.H."/>
            <person name="de Melo A.L.T.M."/>
            <person name="Pandolfi V."/>
            <person name="Bustamante F.O."/>
            <person name="Brasileiro-Vidal A.C."/>
            <person name="Benko-Iseppon A.M."/>
        </authorList>
    </citation>
    <scope>NUCLEOTIDE SEQUENCE [LARGE SCALE GENOMIC DNA]</scope>
    <source>
        <tissue evidence="2">Leaves</tissue>
    </source>
</reference>
<comment type="caution">
    <text evidence="2">The sequence shown here is derived from an EMBL/GenBank/DDBJ whole genome shotgun (WGS) entry which is preliminary data.</text>
</comment>
<feature type="region of interest" description="Disordered" evidence="1">
    <location>
        <begin position="1"/>
        <end position="32"/>
    </location>
</feature>
<gene>
    <name evidence="2" type="ORF">PIB30_059873</name>
</gene>
<name>A0ABU6TK44_9FABA</name>
<organism evidence="2 3">
    <name type="scientific">Stylosanthes scabra</name>
    <dbReference type="NCBI Taxonomy" id="79078"/>
    <lineage>
        <taxon>Eukaryota</taxon>
        <taxon>Viridiplantae</taxon>
        <taxon>Streptophyta</taxon>
        <taxon>Embryophyta</taxon>
        <taxon>Tracheophyta</taxon>
        <taxon>Spermatophyta</taxon>
        <taxon>Magnoliopsida</taxon>
        <taxon>eudicotyledons</taxon>
        <taxon>Gunneridae</taxon>
        <taxon>Pentapetalae</taxon>
        <taxon>rosids</taxon>
        <taxon>fabids</taxon>
        <taxon>Fabales</taxon>
        <taxon>Fabaceae</taxon>
        <taxon>Papilionoideae</taxon>
        <taxon>50 kb inversion clade</taxon>
        <taxon>dalbergioids sensu lato</taxon>
        <taxon>Dalbergieae</taxon>
        <taxon>Pterocarpus clade</taxon>
        <taxon>Stylosanthes</taxon>
    </lineage>
</organism>
<feature type="region of interest" description="Disordered" evidence="1">
    <location>
        <begin position="99"/>
        <end position="199"/>
    </location>
</feature>
<sequence>MHNSKKNPRELEEDQRRRETADTPRTRRRPEKDLPFFALQTSPIIFSGAGIPQFRRRLRCCCRLGLLLLELGFDVEVGESGHFSDSRWASRERFMSFGGKEPSRGSGSYFMRSGRRGRRMVGSRKTYSRGLLSFGGRRTSRSCSRPTRRTRPPRSVDLYTQADPPPTPPPDIGWRPTIGEEETRGRTVGDHRCGSRKKGRIYGKGVVPAYSYPRLIGDVDDDDTATGPPDVR</sequence>
<dbReference type="EMBL" id="JASCZI010091142">
    <property type="protein sequence ID" value="MED6149169.1"/>
    <property type="molecule type" value="Genomic_DNA"/>
</dbReference>
<evidence type="ECO:0000313" key="2">
    <source>
        <dbReference type="EMBL" id="MED6149169.1"/>
    </source>
</evidence>
<evidence type="ECO:0000256" key="1">
    <source>
        <dbReference type="SAM" id="MobiDB-lite"/>
    </source>
</evidence>